<gene>
    <name evidence="2" type="ORF">COB13_06545</name>
</gene>
<organism evidence="2">
    <name type="scientific">OCS116 cluster bacterium</name>
    <dbReference type="NCBI Taxonomy" id="2030921"/>
    <lineage>
        <taxon>Bacteria</taxon>
        <taxon>Pseudomonadati</taxon>
        <taxon>Pseudomonadota</taxon>
        <taxon>Alphaproteobacteria</taxon>
        <taxon>OCS116 cluster</taxon>
    </lineage>
</organism>
<dbReference type="EMBL" id="NVUS01000006">
    <property type="protein sequence ID" value="PCJ01833.1"/>
    <property type="molecule type" value="Genomic_DNA"/>
</dbReference>
<protein>
    <recommendedName>
        <fullName evidence="1">SnoaL-like domain-containing protein</fullName>
    </recommendedName>
</protein>
<name>A0A2A4Z495_9PROT</name>
<dbReference type="AlphaFoldDB" id="A0A2A4Z495"/>
<dbReference type="InterPro" id="IPR032710">
    <property type="entry name" value="NTF2-like_dom_sf"/>
</dbReference>
<accession>A0A2A4Z495</accession>
<comment type="caution">
    <text evidence="2">The sequence shown here is derived from an EMBL/GenBank/DDBJ whole genome shotgun (WGS) entry which is preliminary data.</text>
</comment>
<evidence type="ECO:0000313" key="2">
    <source>
        <dbReference type="EMBL" id="PCJ01833.1"/>
    </source>
</evidence>
<sequence length="119" mass="13694">MSDFKNTWETYTSAWKAETAQQKLEIFKQCLATDATYTDPLVVTKGWDELTEYMLEFHQQIPGGYFDTHYFLAHHDKSIAKWDMKTGDGTKIGEGISYGHYNADDKLIAMTGFYETEQG</sequence>
<dbReference type="Gene3D" id="3.10.450.50">
    <property type="match status" value="1"/>
</dbReference>
<dbReference type="SUPFAM" id="SSF54427">
    <property type="entry name" value="NTF2-like"/>
    <property type="match status" value="1"/>
</dbReference>
<reference evidence="2" key="2">
    <citation type="journal article" date="2018" name="ISME J.">
        <title>A dynamic microbial community with high functional redundancy inhabits the cold, oxic subseafloor aquifer.</title>
        <authorList>
            <person name="Tully B.J."/>
            <person name="Wheat C.G."/>
            <person name="Glazer B.T."/>
            <person name="Huber J.A."/>
        </authorList>
    </citation>
    <scope>NUCLEOTIDE SEQUENCE</scope>
    <source>
        <strain evidence="2">NORP83</strain>
    </source>
</reference>
<proteinExistence type="predicted"/>
<feature type="domain" description="SnoaL-like" evidence="1">
    <location>
        <begin position="20"/>
        <end position="106"/>
    </location>
</feature>
<dbReference type="InterPro" id="IPR037401">
    <property type="entry name" value="SnoaL-like"/>
</dbReference>
<reference key="1">
    <citation type="submission" date="2017-08" db="EMBL/GenBank/DDBJ databases">
        <title>A dynamic microbial community with high functional redundancy inhabits the cold, oxic subseafloor aquifer.</title>
        <authorList>
            <person name="Tully B.J."/>
            <person name="Wheat C.G."/>
            <person name="Glazer B.T."/>
            <person name="Huber J.A."/>
        </authorList>
    </citation>
    <scope>NUCLEOTIDE SEQUENCE [LARGE SCALE GENOMIC DNA]</scope>
</reference>
<dbReference type="Pfam" id="PF12680">
    <property type="entry name" value="SnoaL_2"/>
    <property type="match status" value="1"/>
</dbReference>
<evidence type="ECO:0000259" key="1">
    <source>
        <dbReference type="Pfam" id="PF12680"/>
    </source>
</evidence>